<organism evidence="3 5">
    <name type="scientific">Frankliniella occidentalis</name>
    <name type="common">Western flower thrips</name>
    <name type="synonym">Euthrips occidentalis</name>
    <dbReference type="NCBI Taxonomy" id="133901"/>
    <lineage>
        <taxon>Eukaryota</taxon>
        <taxon>Metazoa</taxon>
        <taxon>Ecdysozoa</taxon>
        <taxon>Arthropoda</taxon>
        <taxon>Hexapoda</taxon>
        <taxon>Insecta</taxon>
        <taxon>Pterygota</taxon>
        <taxon>Neoptera</taxon>
        <taxon>Paraneoptera</taxon>
        <taxon>Thysanoptera</taxon>
        <taxon>Terebrantia</taxon>
        <taxon>Thripoidea</taxon>
        <taxon>Thripidae</taxon>
        <taxon>Frankliniella</taxon>
    </lineage>
</organism>
<evidence type="ECO:0000256" key="1">
    <source>
        <dbReference type="SAM" id="Coils"/>
    </source>
</evidence>
<feature type="region of interest" description="Disordered" evidence="2">
    <location>
        <begin position="66"/>
        <end position="103"/>
    </location>
</feature>
<evidence type="ECO:0000313" key="3">
    <source>
        <dbReference type="Proteomes" id="UP000504606"/>
    </source>
</evidence>
<dbReference type="RefSeq" id="XP_052131246.1">
    <property type="nucleotide sequence ID" value="XM_052275286.1"/>
</dbReference>
<proteinExistence type="predicted"/>
<protein>
    <submittedName>
        <fullName evidence="4">Uncharacterized protein LOC127751393</fullName>
    </submittedName>
    <submittedName>
        <fullName evidence="5">Uncharacterized protein LOC127751559</fullName>
    </submittedName>
</protein>
<dbReference type="RefSeq" id="XP_052130841.1">
    <property type="nucleotide sequence ID" value="XM_052274881.1"/>
</dbReference>
<accession>A0A9C6XUM7</accession>
<evidence type="ECO:0000256" key="2">
    <source>
        <dbReference type="SAM" id="MobiDB-lite"/>
    </source>
</evidence>
<reference evidence="4 5" key="1">
    <citation type="submission" date="2025-04" db="UniProtKB">
        <authorList>
            <consortium name="RefSeq"/>
        </authorList>
    </citation>
    <scope>IDENTIFICATION</scope>
    <source>
        <tissue evidence="4 5">Whole organism</tissue>
    </source>
</reference>
<evidence type="ECO:0000313" key="4">
    <source>
        <dbReference type="RefSeq" id="XP_052130841.1"/>
    </source>
</evidence>
<sequence length="103" mass="11770">MEMEISRQVREMDEIAAFLRSEIRRLQRNLLVIPRELTESIEMFRRTAAVINTELNRLEELRKKFRVARTPKSYSSSSFPRPPSRGPPGPGAGGSNAKSDTRP</sequence>
<gene>
    <name evidence="5" type="primary">LOC127751559</name>
    <name evidence="4" type="synonym">LOC127751393</name>
</gene>
<dbReference type="AlphaFoldDB" id="A0A9C6XUM7"/>
<dbReference type="KEGG" id="foc:127751393"/>
<keyword evidence="1" id="KW-0175">Coiled coil</keyword>
<feature type="coiled-coil region" evidence="1">
    <location>
        <begin position="9"/>
        <end position="61"/>
    </location>
</feature>
<dbReference type="Proteomes" id="UP000504606">
    <property type="component" value="Unplaced"/>
</dbReference>
<dbReference type="KEGG" id="foc:127751559"/>
<evidence type="ECO:0000313" key="5">
    <source>
        <dbReference type="RefSeq" id="XP_052131246.1"/>
    </source>
</evidence>
<keyword evidence="3" id="KW-1185">Reference proteome</keyword>
<dbReference type="GeneID" id="127751559"/>
<name>A0A9C6XUM7_FRAOC</name>
<feature type="compositionally biased region" description="Pro residues" evidence="2">
    <location>
        <begin position="80"/>
        <end position="90"/>
    </location>
</feature>
<dbReference type="OrthoDB" id="8232341at2759"/>